<evidence type="ECO:0000313" key="2">
    <source>
        <dbReference type="EMBL" id="KAK8727537.1"/>
    </source>
</evidence>
<feature type="compositionally biased region" description="Basic residues" evidence="1">
    <location>
        <begin position="254"/>
        <end position="267"/>
    </location>
</feature>
<feature type="compositionally biased region" description="Basic residues" evidence="1">
    <location>
        <begin position="290"/>
        <end position="301"/>
    </location>
</feature>
<feature type="compositionally biased region" description="Basic and acidic residues" evidence="1">
    <location>
        <begin position="1"/>
        <end position="11"/>
    </location>
</feature>
<feature type="non-terminal residue" evidence="2">
    <location>
        <position position="1"/>
    </location>
</feature>
<comment type="caution">
    <text evidence="2">The sequence shown here is derived from an EMBL/GenBank/DDBJ whole genome shotgun (WGS) entry which is preliminary data.</text>
</comment>
<dbReference type="Proteomes" id="UP001445076">
    <property type="component" value="Unassembled WGS sequence"/>
</dbReference>
<feature type="region of interest" description="Disordered" evidence="1">
    <location>
        <begin position="254"/>
        <end position="307"/>
    </location>
</feature>
<feature type="region of interest" description="Disordered" evidence="1">
    <location>
        <begin position="1"/>
        <end position="37"/>
    </location>
</feature>
<dbReference type="AlphaFoldDB" id="A0AAW0WAD3"/>
<feature type="compositionally biased region" description="Acidic residues" evidence="1">
    <location>
        <begin position="274"/>
        <end position="284"/>
    </location>
</feature>
<keyword evidence="3" id="KW-1185">Reference proteome</keyword>
<evidence type="ECO:0000313" key="3">
    <source>
        <dbReference type="Proteomes" id="UP001445076"/>
    </source>
</evidence>
<name>A0AAW0WAD3_CHEQU</name>
<accession>A0AAW0WAD3</accession>
<gene>
    <name evidence="2" type="ORF">OTU49_009610</name>
</gene>
<sequence length="307" mass="34605">IKMDRKEHNVSDSEEEDAGDLHSSDKNHITSLVSEVDPPEALPVIEDGKKILSKVIADFDEYNQVGEPGALQNEDLDSDTELYLFVIPSELINPYSLINKEVVIGSSKGKDLIVEEQHCRIVTYENSSVADTPTLFLPDEMGMLHIANSEIKGQVLIRSQPRNLVSQPKINIDDLRSVQHKPPADIKERNFLSNAGNVARKRTVVEENDGELTQVSKRKKKKKFGSQHSNDVSQIEEAEATGVDFSLDAAVMHKNKDKKSRHKKCKKSHQDSSVDNDYESDDMFLDLPTKKKKKKKKKKSKKLDNTM</sequence>
<reference evidence="2 3" key="1">
    <citation type="journal article" date="2024" name="BMC Genomics">
        <title>Genome assembly of redclaw crayfish (Cherax quadricarinatus) provides insights into its immune adaptation and hypoxia tolerance.</title>
        <authorList>
            <person name="Liu Z."/>
            <person name="Zheng J."/>
            <person name="Li H."/>
            <person name="Fang K."/>
            <person name="Wang S."/>
            <person name="He J."/>
            <person name="Zhou D."/>
            <person name="Weng S."/>
            <person name="Chi M."/>
            <person name="Gu Z."/>
            <person name="He J."/>
            <person name="Li F."/>
            <person name="Wang M."/>
        </authorList>
    </citation>
    <scope>NUCLEOTIDE SEQUENCE [LARGE SCALE GENOMIC DNA]</scope>
    <source>
        <strain evidence="2">ZL_2023a</strain>
    </source>
</reference>
<dbReference type="EMBL" id="JARKIK010000075">
    <property type="protein sequence ID" value="KAK8727537.1"/>
    <property type="molecule type" value="Genomic_DNA"/>
</dbReference>
<feature type="compositionally biased region" description="Basic and acidic residues" evidence="1">
    <location>
        <begin position="19"/>
        <end position="28"/>
    </location>
</feature>
<evidence type="ECO:0000256" key="1">
    <source>
        <dbReference type="SAM" id="MobiDB-lite"/>
    </source>
</evidence>
<proteinExistence type="predicted"/>
<organism evidence="2 3">
    <name type="scientific">Cherax quadricarinatus</name>
    <name type="common">Australian red claw crayfish</name>
    <dbReference type="NCBI Taxonomy" id="27406"/>
    <lineage>
        <taxon>Eukaryota</taxon>
        <taxon>Metazoa</taxon>
        <taxon>Ecdysozoa</taxon>
        <taxon>Arthropoda</taxon>
        <taxon>Crustacea</taxon>
        <taxon>Multicrustacea</taxon>
        <taxon>Malacostraca</taxon>
        <taxon>Eumalacostraca</taxon>
        <taxon>Eucarida</taxon>
        <taxon>Decapoda</taxon>
        <taxon>Pleocyemata</taxon>
        <taxon>Astacidea</taxon>
        <taxon>Parastacoidea</taxon>
        <taxon>Parastacidae</taxon>
        <taxon>Cherax</taxon>
    </lineage>
</organism>
<protein>
    <submittedName>
        <fullName evidence="2">Uncharacterized protein</fullName>
    </submittedName>
</protein>